<evidence type="ECO:0000313" key="2">
    <source>
        <dbReference type="EMBL" id="SVA62065.1"/>
    </source>
</evidence>
<protein>
    <recommendedName>
        <fullName evidence="1">Peptidase M1 membrane alanine aminopeptidase domain-containing protein</fullName>
    </recommendedName>
</protein>
<dbReference type="InterPro" id="IPR014782">
    <property type="entry name" value="Peptidase_M1_dom"/>
</dbReference>
<sequence>VKHLSTGLILCVLSILHGDPLDRYWQQRADYKMEVTLYDSLQQLAGRSIIKYTNNSPDSLDRIYMHLYPNAFQLGSVKDREYTGNYGRASRAKYFKDRLKGFTSKIKIHDFNLAKKGEPVLKKYSIDDTILKATLNRKLAPGEMLRIDVSWTHHVGEMVERAGYYGGQYNMAQWYPKMVVYDEQGWHADVFHAEGEFYGEFGNFEVQFDLPEAFIIGASGIVIDGDPGWSDVTVDTTIDYYIWSSIFDSTFVQPDSTARRQVTFFAENVHDFAWVSGPDLRYEHGRWRDIDVHVLYHKTRGEEWTKAVLKRSVRALEWLEGKFGLYPYPQVTTTDRLKSGGMEYPMLVMNGRESEGLIVHEIGHIYFYGILANNEVDEAWLDEGFTTNQTRNYLSDRYGVHGYDVTIDDEYGKFPAKHWPLGNSLHSAQWYAINFMRSGHDEPISRSSYLYLNGSSYRQNAYTKPALMLNELNYILGDSLYDSAMQYYYDTWKLKHVNELRFVKAMEEFTGRELDWFFNPWLHTTHHLDYGIRSFSKSQNENNKWNINLGIACLGDRFMPLLVETQFKDGTVDRRWWKNQLWRFEDTFSYTVNQEPVAVTLDPDVQTVDMDYRNNTTKMKHHIMFNWPGSWYDPRDQYVVRWMPYFYYRSDSADFAPGLTVDWDYGPYESTTIRTNYALASKELYWYVGGWREPVHILPRTTFHFWTFNRPGVQEFGGEIEKQWNRVYGRTPTHNFSTGFYIQPEYDSTRAVPLGYSTDGKLAVGYLGWDGGVGPVRFDLNGASSIGSYSTWKFTRLTATGSFNKTWKDLAPLSEIKHQQKITTQFRFKQRVIAGKIWTNEKGVPGQEGYNIEGNSSNDLLRKNYLVDQFYGQEDLFSHYHLPGEGNLRGFVGQGERGAEALAAFTTEGSIYIKIPNADTDIELAAFVDGGLFWDRPDLTKENYIKRTLLDGGFGLRFDASIFKQDLYLRIDVPFFTF</sequence>
<dbReference type="SUPFAM" id="SSF55486">
    <property type="entry name" value="Metalloproteases ('zincins'), catalytic domain"/>
    <property type="match status" value="1"/>
</dbReference>
<feature type="domain" description="Peptidase M1 membrane alanine aminopeptidase" evidence="1">
    <location>
        <begin position="352"/>
        <end position="521"/>
    </location>
</feature>
<name>A0A381XBC6_9ZZZZ</name>
<dbReference type="GO" id="GO:0008237">
    <property type="term" value="F:metallopeptidase activity"/>
    <property type="evidence" value="ECO:0007669"/>
    <property type="project" value="InterPro"/>
</dbReference>
<feature type="non-terminal residue" evidence="2">
    <location>
        <position position="978"/>
    </location>
</feature>
<dbReference type="GO" id="GO:0008270">
    <property type="term" value="F:zinc ion binding"/>
    <property type="evidence" value="ECO:0007669"/>
    <property type="project" value="InterPro"/>
</dbReference>
<dbReference type="Gene3D" id="1.10.390.10">
    <property type="entry name" value="Neutral Protease Domain 2"/>
    <property type="match status" value="1"/>
</dbReference>
<accession>A0A381XBC6</accession>
<gene>
    <name evidence="2" type="ORF">METZ01_LOCUS114919</name>
</gene>
<feature type="non-terminal residue" evidence="2">
    <location>
        <position position="1"/>
    </location>
</feature>
<organism evidence="2">
    <name type="scientific">marine metagenome</name>
    <dbReference type="NCBI Taxonomy" id="408172"/>
    <lineage>
        <taxon>unclassified sequences</taxon>
        <taxon>metagenomes</taxon>
        <taxon>ecological metagenomes</taxon>
    </lineage>
</organism>
<reference evidence="2" key="1">
    <citation type="submission" date="2018-05" db="EMBL/GenBank/DDBJ databases">
        <authorList>
            <person name="Lanie J.A."/>
            <person name="Ng W.-L."/>
            <person name="Kazmierczak K.M."/>
            <person name="Andrzejewski T.M."/>
            <person name="Davidsen T.M."/>
            <person name="Wayne K.J."/>
            <person name="Tettelin H."/>
            <person name="Glass J.I."/>
            <person name="Rusch D."/>
            <person name="Podicherti R."/>
            <person name="Tsui H.-C.T."/>
            <person name="Winkler M.E."/>
        </authorList>
    </citation>
    <scope>NUCLEOTIDE SEQUENCE</scope>
</reference>
<dbReference type="CDD" id="cd09604">
    <property type="entry name" value="M1_APN_like"/>
    <property type="match status" value="1"/>
</dbReference>
<evidence type="ECO:0000259" key="1">
    <source>
        <dbReference type="Pfam" id="PF01433"/>
    </source>
</evidence>
<dbReference type="Pfam" id="PF01433">
    <property type="entry name" value="Peptidase_M1"/>
    <property type="match status" value="1"/>
</dbReference>
<dbReference type="AlphaFoldDB" id="A0A381XBC6"/>
<dbReference type="EMBL" id="UINC01014572">
    <property type="protein sequence ID" value="SVA62065.1"/>
    <property type="molecule type" value="Genomic_DNA"/>
</dbReference>
<dbReference type="InterPro" id="IPR027268">
    <property type="entry name" value="Peptidase_M4/M1_CTD_sf"/>
</dbReference>
<proteinExistence type="predicted"/>